<feature type="region of interest" description="Disordered" evidence="2">
    <location>
        <begin position="275"/>
        <end position="308"/>
    </location>
</feature>
<dbReference type="SMART" id="SM01174">
    <property type="entry name" value="DUF4205"/>
    <property type="match status" value="1"/>
</dbReference>
<feature type="compositionally biased region" description="Low complexity" evidence="2">
    <location>
        <begin position="839"/>
        <end position="868"/>
    </location>
</feature>
<proteinExistence type="inferred from homology"/>
<organism evidence="4 5">
    <name type="scientific">Stephanodiscus triporus</name>
    <dbReference type="NCBI Taxonomy" id="2934178"/>
    <lineage>
        <taxon>Eukaryota</taxon>
        <taxon>Sar</taxon>
        <taxon>Stramenopiles</taxon>
        <taxon>Ochrophyta</taxon>
        <taxon>Bacillariophyta</taxon>
        <taxon>Coscinodiscophyceae</taxon>
        <taxon>Thalassiosirophycidae</taxon>
        <taxon>Stephanodiscales</taxon>
        <taxon>Stephanodiscaceae</taxon>
        <taxon>Stephanodiscus</taxon>
    </lineage>
</organism>
<comment type="similarity">
    <text evidence="1">Belongs to the MINDY deubiquitinase family. FAM188 subfamily.</text>
</comment>
<evidence type="ECO:0000256" key="2">
    <source>
        <dbReference type="SAM" id="MobiDB-lite"/>
    </source>
</evidence>
<dbReference type="PANTHER" id="PTHR12473:SF8">
    <property type="entry name" value="UBIQUITIN CARBOXYL-TERMINAL HYDROLASE MINDY-4-RELATED"/>
    <property type="match status" value="1"/>
</dbReference>
<feature type="domain" description="Deubiquitinating enzyme MINDY-3/4 conserved" evidence="3">
    <location>
        <begin position="221"/>
        <end position="597"/>
    </location>
</feature>
<dbReference type="InterPro" id="IPR039785">
    <property type="entry name" value="MINY3/4"/>
</dbReference>
<evidence type="ECO:0000259" key="3">
    <source>
        <dbReference type="SMART" id="SM01174"/>
    </source>
</evidence>
<dbReference type="InterPro" id="IPR025257">
    <property type="entry name" value="MINDY-3/4_CD"/>
</dbReference>
<feature type="compositionally biased region" description="Basic residues" evidence="2">
    <location>
        <begin position="10"/>
        <end position="30"/>
    </location>
</feature>
<dbReference type="EMBL" id="JALLAZ020001657">
    <property type="protein sequence ID" value="KAL3769348.1"/>
    <property type="molecule type" value="Genomic_DNA"/>
</dbReference>
<evidence type="ECO:0000313" key="4">
    <source>
        <dbReference type="EMBL" id="KAL3769348.1"/>
    </source>
</evidence>
<dbReference type="AlphaFoldDB" id="A0ABD3MZS7"/>
<feature type="compositionally biased region" description="Acidic residues" evidence="2">
    <location>
        <begin position="47"/>
        <end position="56"/>
    </location>
</feature>
<protein>
    <recommendedName>
        <fullName evidence="3">Deubiquitinating enzyme MINDY-3/4 conserved domain-containing protein</fullName>
    </recommendedName>
</protein>
<comment type="caution">
    <text evidence="4">The sequence shown here is derived from an EMBL/GenBank/DDBJ whole genome shotgun (WGS) entry which is preliminary data.</text>
</comment>
<feature type="compositionally biased region" description="Gly residues" evidence="2">
    <location>
        <begin position="291"/>
        <end position="301"/>
    </location>
</feature>
<accession>A0ABD3MZS7</accession>
<feature type="region of interest" description="Disordered" evidence="2">
    <location>
        <begin position="814"/>
        <end position="874"/>
    </location>
</feature>
<feature type="region of interest" description="Disordered" evidence="2">
    <location>
        <begin position="10"/>
        <end position="56"/>
    </location>
</feature>
<feature type="region of interest" description="Disordered" evidence="2">
    <location>
        <begin position="108"/>
        <end position="139"/>
    </location>
</feature>
<dbReference type="Pfam" id="PF13898">
    <property type="entry name" value="MINDY-3_4_CD"/>
    <property type="match status" value="1"/>
</dbReference>
<dbReference type="Proteomes" id="UP001530315">
    <property type="component" value="Unassembled WGS sequence"/>
</dbReference>
<name>A0ABD3MZS7_9STRA</name>
<dbReference type="GO" id="GO:0006508">
    <property type="term" value="P:proteolysis"/>
    <property type="evidence" value="ECO:0007669"/>
    <property type="project" value="UniProtKB-KW"/>
</dbReference>
<gene>
    <name evidence="4" type="ORF">ACHAW5_008776</name>
</gene>
<keyword evidence="5" id="KW-1185">Reference proteome</keyword>
<dbReference type="GO" id="GO:0004843">
    <property type="term" value="F:cysteine-type deubiquitinase activity"/>
    <property type="evidence" value="ECO:0007669"/>
    <property type="project" value="UniProtKB-EC"/>
</dbReference>
<evidence type="ECO:0000313" key="5">
    <source>
        <dbReference type="Proteomes" id="UP001530315"/>
    </source>
</evidence>
<dbReference type="PANTHER" id="PTHR12473">
    <property type="entry name" value="UBIQUITIN CARBOXYL-TERMINAL HYDROLASE MINDY-4-RELATED"/>
    <property type="match status" value="1"/>
</dbReference>
<evidence type="ECO:0000256" key="1">
    <source>
        <dbReference type="ARBA" id="ARBA00011074"/>
    </source>
</evidence>
<sequence>MIRVLLFGRKRKATKSRTLSRRTSSRRKNGRGNAGRGAGDDDRVDGPDGDEGGDDEYLLYYPHELTAPSATDSDDDSPPSPITEREAREAMAMAIGMILARAALASSFSPPSSAANPDDDIDSDDRIQTMAPQPRRSDDTPVVVKLVLPTRTATTVTGYADDEGDYRHNDIRISDEFLSPKTSSTTASWIQEMLGTPSIAPTITAGPITPNTTTIACVDTTSNVSGLTVHVVSEVKGIHRYNYFDDGVDYYNGSPSLPVTIAKDKDDVDTDVAGEAETMPEMKRPRNNSDGGNGTVGGGEGGGDRADKTLATTKIGTSTTLLTPEQLKLNSLAMSVADFLLTSHRGRRGEGEMDSDNVRGIVETSTSMDADSASPIKTDGSAAAAAAGSSLSTRSPPPLEYFQGPGGVMYLVMSLATTRGIDRIRADMDDPNTTLTSQFGHSSQELMNLLLTGRAVSNVFDNSMTISDSLTCHGIQSRSDIGYLTILESLRYCEVGGNYKSPSFPIWIVASTGHFSVLFGDENCLKESKSDLLLEKCRRAFQKVEGGGVSCGLRLFPKTIVCTTASGENGFIPVEKLGDVLQELDLKSNAGCDEWLQTLQAYLEIAGAGIILWDDFWRVCSRLMTGSSLESILSSQDDSMQVGVKRGLFFTPNEATSALACLSDDGEGTGVGKNNNHNGPPLLITQLGEGTILPMMSVPAHQSDEELAKKLATEWGSLPVQGGIFDETPSSTDITKERILAHVYDRIDPAGQVNQHALFTQSELDICQAMKSYEDYARELQAMWGSKLTAAGHSSTGGSDNIDLTSQVATTDDVGTLESDDDDHMPFPTVPNTENSEKGTSTATGTTVASVGTTATTATSSNDATVDSNQDKSRRNQLEFEKHGHSFSLFHYNGLHGGILTHFQLTRLSPTEAVGASIALSGSSGYGAGGCDLEDVVRTKWPSSVMNWFGKNAPSID</sequence>
<reference evidence="4 5" key="1">
    <citation type="submission" date="2024-10" db="EMBL/GenBank/DDBJ databases">
        <title>Updated reference genomes for cyclostephanoid diatoms.</title>
        <authorList>
            <person name="Roberts W.R."/>
            <person name="Alverson A.J."/>
        </authorList>
    </citation>
    <scope>NUCLEOTIDE SEQUENCE [LARGE SCALE GENOMIC DNA]</scope>
    <source>
        <strain evidence="4 5">AJA276-08</strain>
    </source>
</reference>